<gene>
    <name evidence="2" type="ORF">HU830_04835</name>
</gene>
<dbReference type="AlphaFoldDB" id="A0A850R7J7"/>
<dbReference type="EMBL" id="JABZEC010000004">
    <property type="protein sequence ID" value="NVY96495.1"/>
    <property type="molecule type" value="Genomic_DNA"/>
</dbReference>
<evidence type="ECO:0000313" key="3">
    <source>
        <dbReference type="Proteomes" id="UP000563523"/>
    </source>
</evidence>
<evidence type="ECO:0000259" key="1">
    <source>
        <dbReference type="Pfam" id="PF04069"/>
    </source>
</evidence>
<accession>A0A850R7J7</accession>
<proteinExistence type="predicted"/>
<comment type="caution">
    <text evidence="2">The sequence shown here is derived from an EMBL/GenBank/DDBJ whole genome shotgun (WGS) entry which is preliminary data.</text>
</comment>
<feature type="domain" description="ABC-type glycine betaine transport system substrate-binding" evidence="1">
    <location>
        <begin position="37"/>
        <end position="300"/>
    </location>
</feature>
<organism evidence="2 3">
    <name type="scientific">Bombilactobacillus apium</name>
    <dbReference type="NCBI Taxonomy" id="2675299"/>
    <lineage>
        <taxon>Bacteria</taxon>
        <taxon>Bacillati</taxon>
        <taxon>Bacillota</taxon>
        <taxon>Bacilli</taxon>
        <taxon>Lactobacillales</taxon>
        <taxon>Lactobacillaceae</taxon>
        <taxon>Bombilactobacillus</taxon>
    </lineage>
</organism>
<dbReference type="PROSITE" id="PS51257">
    <property type="entry name" value="PROKAR_LIPOPROTEIN"/>
    <property type="match status" value="1"/>
</dbReference>
<dbReference type="CDD" id="cd13608">
    <property type="entry name" value="PBP2_OpuCC_like"/>
    <property type="match status" value="1"/>
</dbReference>
<dbReference type="SUPFAM" id="SSF53850">
    <property type="entry name" value="Periplasmic binding protein-like II"/>
    <property type="match status" value="1"/>
</dbReference>
<protein>
    <submittedName>
        <fullName evidence="2">Osmoprotectant ABC transporter substrate-binding protein</fullName>
    </submittedName>
</protein>
<dbReference type="Proteomes" id="UP000563523">
    <property type="component" value="Unassembled WGS sequence"/>
</dbReference>
<dbReference type="GO" id="GO:0043190">
    <property type="term" value="C:ATP-binding cassette (ABC) transporter complex"/>
    <property type="evidence" value="ECO:0007669"/>
    <property type="project" value="InterPro"/>
</dbReference>
<dbReference type="RefSeq" id="WP_176942666.1">
    <property type="nucleotide sequence ID" value="NZ_JABZEC010000004.1"/>
</dbReference>
<dbReference type="Pfam" id="PF04069">
    <property type="entry name" value="OpuAC"/>
    <property type="match status" value="1"/>
</dbReference>
<dbReference type="InterPro" id="IPR007210">
    <property type="entry name" value="ABC_Gly_betaine_transp_sub-bd"/>
</dbReference>
<dbReference type="Gene3D" id="3.40.190.10">
    <property type="entry name" value="Periplasmic binding protein-like II"/>
    <property type="match status" value="1"/>
</dbReference>
<sequence length="310" mass="35128">MKKLRYLWLTFITLGSCLLLGACSFPGLGAGGGNTPSVKIASLNTTESQVMANMLAELISHETKYPTEIVNNLGSAPLIHQALVRNDADIQAVAYSGTELTTNLYLPPEKDPQKATDIVRREAKKRFDQTYFPTYGFSNTFSFMVTQKTARENNLKTVSDLKKVADKFTVGVDANWLNRKGDGYRDFTHHYDLEFAKAYPMQIGLVYSALASNKMNVVLGYSTDGRIDSYHLKSLQDDKHFFPPYNCSMMVNNSLLRQHPELKPILHRLDGKISVHTMRRLNFQVDDQLLEPQVVAHQFLVKNNYFRGEY</sequence>
<keyword evidence="3" id="KW-1185">Reference proteome</keyword>
<dbReference type="GO" id="GO:0022857">
    <property type="term" value="F:transmembrane transporter activity"/>
    <property type="evidence" value="ECO:0007669"/>
    <property type="project" value="InterPro"/>
</dbReference>
<evidence type="ECO:0000313" key="2">
    <source>
        <dbReference type="EMBL" id="NVY96495.1"/>
    </source>
</evidence>
<name>A0A850R7J7_9LACO</name>
<dbReference type="Gene3D" id="3.40.190.120">
    <property type="entry name" value="Osmoprotection protein (prox), domain 2"/>
    <property type="match status" value="1"/>
</dbReference>
<reference evidence="2 3" key="1">
    <citation type="submission" date="2020-06" db="EMBL/GenBank/DDBJ databases">
        <authorList>
            <person name="Kang J."/>
        </authorList>
    </citation>
    <scope>NUCLEOTIDE SEQUENCE [LARGE SCALE GENOMIC DNA]</scope>
    <source>
        <strain evidence="2 3">DCY120</strain>
    </source>
</reference>